<feature type="domain" description="Helix-turn-helix" evidence="1">
    <location>
        <begin position="10"/>
        <end position="68"/>
    </location>
</feature>
<gene>
    <name evidence="2" type="ORF">GCM10009863_51580</name>
</gene>
<accession>A0ABP6CZN6</accession>
<comment type="caution">
    <text evidence="2">The sequence shown here is derived from an EMBL/GenBank/DDBJ whole genome shotgun (WGS) entry which is preliminary data.</text>
</comment>
<dbReference type="InterPro" id="IPR010093">
    <property type="entry name" value="SinI_DNA-bd"/>
</dbReference>
<keyword evidence="3" id="KW-1185">Reference proteome</keyword>
<dbReference type="NCBIfam" id="TIGR01764">
    <property type="entry name" value="excise"/>
    <property type="match status" value="1"/>
</dbReference>
<evidence type="ECO:0000313" key="3">
    <source>
        <dbReference type="Proteomes" id="UP001501447"/>
    </source>
</evidence>
<dbReference type="Gene3D" id="1.10.1660.10">
    <property type="match status" value="1"/>
</dbReference>
<dbReference type="InterPro" id="IPR041657">
    <property type="entry name" value="HTH_17"/>
</dbReference>
<organism evidence="2 3">
    <name type="scientific">Streptomyces axinellae</name>
    <dbReference type="NCBI Taxonomy" id="552788"/>
    <lineage>
        <taxon>Bacteria</taxon>
        <taxon>Bacillati</taxon>
        <taxon>Actinomycetota</taxon>
        <taxon>Actinomycetes</taxon>
        <taxon>Kitasatosporales</taxon>
        <taxon>Streptomycetaceae</taxon>
        <taxon>Streptomyces</taxon>
    </lineage>
</organism>
<dbReference type="SUPFAM" id="SSF46955">
    <property type="entry name" value="Putative DNA-binding domain"/>
    <property type="match status" value="1"/>
</dbReference>
<dbReference type="Pfam" id="PF12728">
    <property type="entry name" value="HTH_17"/>
    <property type="match status" value="1"/>
</dbReference>
<reference evidence="3" key="1">
    <citation type="journal article" date="2019" name="Int. J. Syst. Evol. Microbiol.">
        <title>The Global Catalogue of Microorganisms (GCM) 10K type strain sequencing project: providing services to taxonomists for standard genome sequencing and annotation.</title>
        <authorList>
            <consortium name="The Broad Institute Genomics Platform"/>
            <consortium name="The Broad Institute Genome Sequencing Center for Infectious Disease"/>
            <person name="Wu L."/>
            <person name="Ma J."/>
        </authorList>
    </citation>
    <scope>NUCLEOTIDE SEQUENCE [LARGE SCALE GENOMIC DNA]</scope>
    <source>
        <strain evidence="3">JCM 16373</strain>
    </source>
</reference>
<sequence>MALPQRLPTLSAKEAATALGVHVSTLYRWIEAGEITVVRYGREPVEGSRKRGSEIRIPEYVIADRLRRGPVIEPALNAAA</sequence>
<dbReference type="Proteomes" id="UP001501447">
    <property type="component" value="Unassembled WGS sequence"/>
</dbReference>
<dbReference type="RefSeq" id="WP_344568931.1">
    <property type="nucleotide sequence ID" value="NZ_BAAARJ010000018.1"/>
</dbReference>
<name>A0ABP6CZN6_9ACTN</name>
<evidence type="ECO:0000259" key="1">
    <source>
        <dbReference type="Pfam" id="PF12728"/>
    </source>
</evidence>
<dbReference type="InterPro" id="IPR009061">
    <property type="entry name" value="DNA-bd_dom_put_sf"/>
</dbReference>
<proteinExistence type="predicted"/>
<dbReference type="EMBL" id="BAAARJ010000018">
    <property type="protein sequence ID" value="GAA2629833.1"/>
    <property type="molecule type" value="Genomic_DNA"/>
</dbReference>
<protein>
    <recommendedName>
        <fullName evidence="1">Helix-turn-helix domain-containing protein</fullName>
    </recommendedName>
</protein>
<evidence type="ECO:0000313" key="2">
    <source>
        <dbReference type="EMBL" id="GAA2629833.1"/>
    </source>
</evidence>